<dbReference type="SMART" id="SM00360">
    <property type="entry name" value="RRM"/>
    <property type="match status" value="1"/>
</dbReference>
<dbReference type="Pfam" id="PF00076">
    <property type="entry name" value="RRM_1"/>
    <property type="match status" value="1"/>
</dbReference>
<dbReference type="OrthoDB" id="275748at2759"/>
<protein>
    <recommendedName>
        <fullName evidence="2">RRM domain-containing protein</fullName>
    </recommendedName>
</protein>
<dbReference type="InParanoid" id="A3FQ28"/>
<evidence type="ECO:0000256" key="1">
    <source>
        <dbReference type="PROSITE-ProRule" id="PRU00176"/>
    </source>
</evidence>
<reference evidence="3 4" key="1">
    <citation type="journal article" date="2004" name="Science">
        <title>Complete genome sequence of the apicomplexan, Cryptosporidium parvum.</title>
        <authorList>
            <person name="Abrahamsen M.S."/>
            <person name="Templeton T.J."/>
            <person name="Enomoto S."/>
            <person name="Abrahante J.E."/>
            <person name="Zhu G."/>
            <person name="Lancto C.A."/>
            <person name="Deng M."/>
            <person name="Liu C."/>
            <person name="Widmer G."/>
            <person name="Tzipori S."/>
            <person name="Buck G.A."/>
            <person name="Xu P."/>
            <person name="Bankier A.T."/>
            <person name="Dear P.H."/>
            <person name="Konfortov B.A."/>
            <person name="Spriggs H.F."/>
            <person name="Iyer L."/>
            <person name="Anantharaman V."/>
            <person name="Aravind L."/>
            <person name="Kapur V."/>
        </authorList>
    </citation>
    <scope>NUCLEOTIDE SEQUENCE [LARGE SCALE GENOMIC DNA]</scope>
    <source>
        <strain evidence="4">Iowa II</strain>
    </source>
</reference>
<organism evidence="3 4">
    <name type="scientific">Cryptosporidium parvum (strain Iowa II)</name>
    <dbReference type="NCBI Taxonomy" id="353152"/>
    <lineage>
        <taxon>Eukaryota</taxon>
        <taxon>Sar</taxon>
        <taxon>Alveolata</taxon>
        <taxon>Apicomplexa</taxon>
        <taxon>Conoidasida</taxon>
        <taxon>Coccidia</taxon>
        <taxon>Eucoccidiorida</taxon>
        <taxon>Eimeriorina</taxon>
        <taxon>Cryptosporidiidae</taxon>
        <taxon>Cryptosporidium</taxon>
    </lineage>
</organism>
<dbReference type="InterPro" id="IPR035979">
    <property type="entry name" value="RBD_domain_sf"/>
</dbReference>
<dbReference type="Gene3D" id="3.30.70.330">
    <property type="match status" value="1"/>
</dbReference>
<gene>
    <name evidence="3" type="ORF">cgd3_2310</name>
</gene>
<feature type="non-terminal residue" evidence="3">
    <location>
        <position position="86"/>
    </location>
</feature>
<evidence type="ECO:0000313" key="4">
    <source>
        <dbReference type="Proteomes" id="UP000006726"/>
    </source>
</evidence>
<dbReference type="GeneID" id="3374077"/>
<name>A3FQ28_CRYPI</name>
<keyword evidence="1" id="KW-0694">RNA-binding</keyword>
<dbReference type="SUPFAM" id="SSF54928">
    <property type="entry name" value="RNA-binding domain, RBD"/>
    <property type="match status" value="1"/>
</dbReference>
<dbReference type="FunCoup" id="A3FQ28">
    <property type="interactions" value="506"/>
</dbReference>
<dbReference type="EMBL" id="AAEE01000004">
    <property type="protein sequence ID" value="EAZ51436.1"/>
    <property type="molecule type" value="Genomic_DNA"/>
</dbReference>
<dbReference type="KEGG" id="cpv:cgd3_2310"/>
<keyword evidence="4" id="KW-1185">Reference proteome</keyword>
<dbReference type="PROSITE" id="PS50102">
    <property type="entry name" value="RRM"/>
    <property type="match status" value="1"/>
</dbReference>
<feature type="non-terminal residue" evidence="3">
    <location>
        <position position="1"/>
    </location>
</feature>
<accession>A3FQ28</accession>
<dbReference type="InterPro" id="IPR012677">
    <property type="entry name" value="Nucleotide-bd_a/b_plait_sf"/>
</dbReference>
<feature type="domain" description="RRM" evidence="2">
    <location>
        <begin position="16"/>
        <end position="86"/>
    </location>
</feature>
<dbReference type="Proteomes" id="UP000006726">
    <property type="component" value="Chromosome 3"/>
</dbReference>
<sequence>SICKVRNVKCIVLNSSIIYLRQLPYDISSTDLYDIFGRHGTIRQIRRGVGEDTKGTAFVVYDEIEDAKSALKQLSGFQVSGRYVNL</sequence>
<comment type="caution">
    <text evidence="3">The sequence shown here is derived from an EMBL/GenBank/DDBJ whole genome shotgun (WGS) entry which is preliminary data.</text>
</comment>
<dbReference type="AlphaFoldDB" id="A3FQ28"/>
<dbReference type="STRING" id="353152.A3FQ28"/>
<proteinExistence type="predicted"/>
<dbReference type="RefSeq" id="XP_001388108.1">
    <property type="nucleotide sequence ID" value="XM_001388071.1"/>
</dbReference>
<dbReference type="GO" id="GO:0003723">
    <property type="term" value="F:RNA binding"/>
    <property type="evidence" value="ECO:0007669"/>
    <property type="project" value="UniProtKB-UniRule"/>
</dbReference>
<evidence type="ECO:0000313" key="3">
    <source>
        <dbReference type="EMBL" id="EAZ51436.1"/>
    </source>
</evidence>
<dbReference type="InterPro" id="IPR000504">
    <property type="entry name" value="RRM_dom"/>
</dbReference>
<evidence type="ECO:0000259" key="2">
    <source>
        <dbReference type="PROSITE" id="PS50102"/>
    </source>
</evidence>